<dbReference type="GO" id="GO:0005737">
    <property type="term" value="C:cytoplasm"/>
    <property type="evidence" value="ECO:0007669"/>
    <property type="project" value="UniProtKB-SubCell"/>
</dbReference>
<dbReference type="SMART" id="SM00320">
    <property type="entry name" value="WD40"/>
    <property type="match status" value="5"/>
</dbReference>
<dbReference type="InterPro" id="IPR015943">
    <property type="entry name" value="WD40/YVTN_repeat-like_dom_sf"/>
</dbReference>
<dbReference type="PANTHER" id="PTHR12442:SF22">
    <property type="entry name" value="CYTOPLASMIC DYNEIN 1 INTERMEDIATE CHAIN-RELATED"/>
    <property type="match status" value="1"/>
</dbReference>
<dbReference type="Pfam" id="PF00400">
    <property type="entry name" value="WD40"/>
    <property type="match status" value="3"/>
</dbReference>
<dbReference type="STRING" id="157072.A0A024TV51"/>
<dbReference type="Gene3D" id="2.130.10.10">
    <property type="entry name" value="YVTN repeat-like/Quinoprotein amine dehydrogenase"/>
    <property type="match status" value="2"/>
</dbReference>
<keyword evidence="4" id="KW-0677">Repeat</keyword>
<evidence type="ECO:0000256" key="5">
    <source>
        <dbReference type="SAM" id="Coils"/>
    </source>
</evidence>
<evidence type="ECO:0008006" key="8">
    <source>
        <dbReference type="Google" id="ProtNLM"/>
    </source>
</evidence>
<organism evidence="7">
    <name type="scientific">Aphanomyces invadans</name>
    <dbReference type="NCBI Taxonomy" id="157072"/>
    <lineage>
        <taxon>Eukaryota</taxon>
        <taxon>Sar</taxon>
        <taxon>Stramenopiles</taxon>
        <taxon>Oomycota</taxon>
        <taxon>Saprolegniomycetes</taxon>
        <taxon>Saprolegniales</taxon>
        <taxon>Verrucalvaceae</taxon>
        <taxon>Aphanomyces</taxon>
    </lineage>
</organism>
<dbReference type="GO" id="GO:0045503">
    <property type="term" value="F:dynein light chain binding"/>
    <property type="evidence" value="ECO:0007669"/>
    <property type="project" value="TreeGrafter"/>
</dbReference>
<dbReference type="OrthoDB" id="4189at2759"/>
<keyword evidence="3" id="KW-0853">WD repeat</keyword>
<keyword evidence="2" id="KW-0963">Cytoplasm</keyword>
<evidence type="ECO:0000256" key="1">
    <source>
        <dbReference type="ARBA" id="ARBA00004496"/>
    </source>
</evidence>
<dbReference type="GO" id="GO:0005868">
    <property type="term" value="C:cytoplasmic dynein complex"/>
    <property type="evidence" value="ECO:0007669"/>
    <property type="project" value="TreeGrafter"/>
</dbReference>
<name>A0A024TV51_9STRA</name>
<gene>
    <name evidence="7" type="ORF">H310_09612</name>
</gene>
<protein>
    <recommendedName>
        <fullName evidence="8">Dynein intermediate chain, cytosolic</fullName>
    </recommendedName>
</protein>
<dbReference type="GO" id="GO:0045504">
    <property type="term" value="F:dynein heavy chain binding"/>
    <property type="evidence" value="ECO:0007669"/>
    <property type="project" value="TreeGrafter"/>
</dbReference>
<dbReference type="GO" id="GO:0010970">
    <property type="term" value="P:transport along microtubule"/>
    <property type="evidence" value="ECO:0007669"/>
    <property type="project" value="TreeGrafter"/>
</dbReference>
<evidence type="ECO:0000256" key="6">
    <source>
        <dbReference type="SAM" id="MobiDB-lite"/>
    </source>
</evidence>
<dbReference type="RefSeq" id="XP_008873940.1">
    <property type="nucleotide sequence ID" value="XM_008875718.1"/>
</dbReference>
<evidence type="ECO:0000256" key="2">
    <source>
        <dbReference type="ARBA" id="ARBA00022490"/>
    </source>
</evidence>
<dbReference type="InterPro" id="IPR036322">
    <property type="entry name" value="WD40_repeat_dom_sf"/>
</dbReference>
<accession>A0A024TV51</accession>
<evidence type="ECO:0000256" key="4">
    <source>
        <dbReference type="ARBA" id="ARBA00022737"/>
    </source>
</evidence>
<feature type="region of interest" description="Disordered" evidence="6">
    <location>
        <begin position="117"/>
        <end position="166"/>
    </location>
</feature>
<dbReference type="eggNOG" id="KOG1587">
    <property type="taxonomic scope" value="Eukaryota"/>
</dbReference>
<keyword evidence="5" id="KW-0175">Coiled coil</keyword>
<dbReference type="InterPro" id="IPR050687">
    <property type="entry name" value="Dynein_IC"/>
</dbReference>
<dbReference type="PANTHER" id="PTHR12442">
    <property type="entry name" value="DYNEIN INTERMEDIATE CHAIN"/>
    <property type="match status" value="1"/>
</dbReference>
<dbReference type="GeneID" id="20086662"/>
<feature type="compositionally biased region" description="Polar residues" evidence="6">
    <location>
        <begin position="134"/>
        <end position="149"/>
    </location>
</feature>
<evidence type="ECO:0000313" key="7">
    <source>
        <dbReference type="EMBL" id="ETV97232.1"/>
    </source>
</evidence>
<dbReference type="EMBL" id="KI913973">
    <property type="protein sequence ID" value="ETV97232.1"/>
    <property type="molecule type" value="Genomic_DNA"/>
</dbReference>
<reference evidence="7" key="1">
    <citation type="submission" date="2013-12" db="EMBL/GenBank/DDBJ databases">
        <title>The Genome Sequence of Aphanomyces invadans NJM9701.</title>
        <authorList>
            <consortium name="The Broad Institute Genomics Platform"/>
            <person name="Russ C."/>
            <person name="Tyler B."/>
            <person name="van West P."/>
            <person name="Dieguez-Uribeondo J."/>
            <person name="Young S.K."/>
            <person name="Zeng Q."/>
            <person name="Gargeya S."/>
            <person name="Fitzgerald M."/>
            <person name="Abouelleil A."/>
            <person name="Alvarado L."/>
            <person name="Chapman S.B."/>
            <person name="Gainer-Dewar J."/>
            <person name="Goldberg J."/>
            <person name="Griggs A."/>
            <person name="Gujja S."/>
            <person name="Hansen M."/>
            <person name="Howarth C."/>
            <person name="Imamovic A."/>
            <person name="Ireland A."/>
            <person name="Larimer J."/>
            <person name="McCowan C."/>
            <person name="Murphy C."/>
            <person name="Pearson M."/>
            <person name="Poon T.W."/>
            <person name="Priest M."/>
            <person name="Roberts A."/>
            <person name="Saif S."/>
            <person name="Shea T."/>
            <person name="Sykes S."/>
            <person name="Wortman J."/>
            <person name="Nusbaum C."/>
            <person name="Birren B."/>
        </authorList>
    </citation>
    <scope>NUCLEOTIDE SEQUENCE [LARGE SCALE GENOMIC DNA]</scope>
    <source>
        <strain evidence="7">NJM9701</strain>
    </source>
</reference>
<feature type="coiled-coil region" evidence="5">
    <location>
        <begin position="8"/>
        <end position="35"/>
    </location>
</feature>
<proteinExistence type="predicted"/>
<evidence type="ECO:0000256" key="3">
    <source>
        <dbReference type="ARBA" id="ARBA00022574"/>
    </source>
</evidence>
<dbReference type="InterPro" id="IPR001680">
    <property type="entry name" value="WD40_rpt"/>
</dbReference>
<dbReference type="SUPFAM" id="SSF50978">
    <property type="entry name" value="WD40 repeat-like"/>
    <property type="match status" value="1"/>
</dbReference>
<dbReference type="VEuPathDB" id="FungiDB:H310_09612"/>
<comment type="subcellular location">
    <subcellularLocation>
        <location evidence="1">Cytoplasm</location>
    </subcellularLocation>
</comment>
<dbReference type="AlphaFoldDB" id="A0A024TV51"/>
<sequence>MDAREVTRAKHAAELEAKKRKLEEIRRRKANVKEATVDTATTAAVAAAPFQDFLQTILDEEKQKDIEVTATNDSAAPTSAPTVSFAEKLAKLSTVMQVGSLDILPVQVELYDKATGMDPEDFPSMPPHLLPVQIDSSANEPEPTNSPVMTSPRKSKSPLQAPPPVPVRLSKEEREKLLLSADLDSFLSKSGRVMERALIQASTFDVMKDYSADGTSDDNDMNGGSTSHALKLAHIYRDSKWTKGRAVTDIDVSPFYNELSLVAYNARGYLEDDLNDQADWNMLDGGDAMADAEGVVLLWSSNLPSHPEYKFTCHSQVMSACFSPFDRNLLVGGTYSGQVVLWDTRAKHTPVQKTTLSAAGGHTHPIYSMSVVGTKTCFSLVSASTDGRMCVWNMNQLHTPMDVLDLRVAGPSALSAGVAAGGAAGSIAPTAAGRKMSVPVTAMAFQRPSQNPTNAFAIGTESGDLWGAHLDELHPSASQAKAREVLVNSVGGPTGSSHFGPVTSMQYHPLVPHHQDTLLLTSSVDWSCRLWSQKGGDKPIMSFEPANDYVYDIRWSPVHPGLFCTADGSGKASVWNISNDSEVPVAEVQVSTERALNKVRWTADGKRLLVGDSAGDTHVYDVPSEISQPRPDEMTRLESKLNQAIARTTDVYMG</sequence>